<reference evidence="5 6" key="1">
    <citation type="journal article" date="2017" name="Curr. Biol.">
        <title>Genome architecture and evolution of a unichromosomal asexual nematode.</title>
        <authorList>
            <person name="Fradin H."/>
            <person name="Zegar C."/>
            <person name="Gutwein M."/>
            <person name="Lucas J."/>
            <person name="Kovtun M."/>
            <person name="Corcoran D."/>
            <person name="Baugh L.R."/>
            <person name="Kiontke K."/>
            <person name="Gunsalus K."/>
            <person name="Fitch D.H."/>
            <person name="Piano F."/>
        </authorList>
    </citation>
    <scope>NUCLEOTIDE SEQUENCE [LARGE SCALE GENOMIC DNA]</scope>
    <source>
        <strain evidence="5">PF1309</strain>
    </source>
</reference>
<dbReference type="Pfam" id="PF02145">
    <property type="entry name" value="Rap_GAP"/>
    <property type="match status" value="1"/>
</dbReference>
<dbReference type="InterPro" id="IPR035974">
    <property type="entry name" value="Rap/Ran-GAP_sf"/>
</dbReference>
<feature type="domain" description="CNH" evidence="4">
    <location>
        <begin position="451"/>
        <end position="745"/>
    </location>
</feature>
<dbReference type="SUPFAM" id="SSF111347">
    <property type="entry name" value="Rap/Ran-GAP"/>
    <property type="match status" value="1"/>
</dbReference>
<accession>A0A2A2LIG4</accession>
<dbReference type="Proteomes" id="UP000218231">
    <property type="component" value="Unassembled WGS sequence"/>
</dbReference>
<dbReference type="InterPro" id="IPR004316">
    <property type="entry name" value="SWEET_rpt"/>
</dbReference>
<feature type="transmembrane region" description="Helical" evidence="2">
    <location>
        <begin position="856"/>
        <end position="879"/>
    </location>
</feature>
<dbReference type="PANTHER" id="PTHR15711">
    <property type="entry name" value="RAP GTPASE-ACTIVATING PROTEIN"/>
    <property type="match status" value="1"/>
</dbReference>
<dbReference type="GO" id="GO:0005096">
    <property type="term" value="F:GTPase activator activity"/>
    <property type="evidence" value="ECO:0007669"/>
    <property type="project" value="UniProtKB-KW"/>
</dbReference>
<dbReference type="PANTHER" id="PTHR15711:SF62">
    <property type="entry name" value="GTPASE-ACTIVATING RAP_RAN-GAP DOMAIN-LIKE PROTEIN 3"/>
    <property type="match status" value="1"/>
</dbReference>
<keyword evidence="6" id="KW-1185">Reference proteome</keyword>
<organism evidence="5 6">
    <name type="scientific">Diploscapter pachys</name>
    <dbReference type="NCBI Taxonomy" id="2018661"/>
    <lineage>
        <taxon>Eukaryota</taxon>
        <taxon>Metazoa</taxon>
        <taxon>Ecdysozoa</taxon>
        <taxon>Nematoda</taxon>
        <taxon>Chromadorea</taxon>
        <taxon>Rhabditida</taxon>
        <taxon>Rhabditina</taxon>
        <taxon>Rhabditomorpha</taxon>
        <taxon>Rhabditoidea</taxon>
        <taxon>Rhabditidae</taxon>
        <taxon>Diploscapter</taxon>
    </lineage>
</organism>
<dbReference type="OrthoDB" id="5845589at2759"/>
<dbReference type="STRING" id="2018661.A0A2A2LIG4"/>
<proteinExistence type="predicted"/>
<dbReference type="Pfam" id="PF21022">
    <property type="entry name" value="Rap-GAP_dimer"/>
    <property type="match status" value="1"/>
</dbReference>
<dbReference type="SMART" id="SM00036">
    <property type="entry name" value="CNH"/>
    <property type="match status" value="1"/>
</dbReference>
<dbReference type="InterPro" id="IPR050989">
    <property type="entry name" value="Rap1_Ran_GAP"/>
</dbReference>
<gene>
    <name evidence="5" type="ORF">WR25_26509</name>
</gene>
<dbReference type="GO" id="GO:0016020">
    <property type="term" value="C:membrane"/>
    <property type="evidence" value="ECO:0007669"/>
    <property type="project" value="InterPro"/>
</dbReference>
<dbReference type="PROSITE" id="PS50085">
    <property type="entry name" value="RAPGAP"/>
    <property type="match status" value="1"/>
</dbReference>
<protein>
    <submittedName>
        <fullName evidence="5">Uncharacterized protein</fullName>
    </submittedName>
</protein>
<dbReference type="Pfam" id="PF03083">
    <property type="entry name" value="MtN3_slv"/>
    <property type="match status" value="1"/>
</dbReference>
<dbReference type="EMBL" id="LIAE01006707">
    <property type="protein sequence ID" value="PAV86023.1"/>
    <property type="molecule type" value="Genomic_DNA"/>
</dbReference>
<keyword evidence="2" id="KW-1133">Transmembrane helix</keyword>
<dbReference type="Pfam" id="PF00780">
    <property type="entry name" value="CNH"/>
    <property type="match status" value="1"/>
</dbReference>
<feature type="transmembrane region" description="Helical" evidence="2">
    <location>
        <begin position="969"/>
        <end position="993"/>
    </location>
</feature>
<dbReference type="Gene3D" id="3.40.50.11210">
    <property type="entry name" value="Rap/Ran-GAP"/>
    <property type="match status" value="1"/>
</dbReference>
<evidence type="ECO:0000259" key="4">
    <source>
        <dbReference type="PROSITE" id="PS50219"/>
    </source>
</evidence>
<dbReference type="AlphaFoldDB" id="A0A2A2LIG4"/>
<name>A0A2A2LIG4_9BILA</name>
<evidence type="ECO:0000313" key="6">
    <source>
        <dbReference type="Proteomes" id="UP000218231"/>
    </source>
</evidence>
<dbReference type="Gene3D" id="1.20.1280.290">
    <property type="match status" value="2"/>
</dbReference>
<feature type="domain" description="Rap-GAP" evidence="3">
    <location>
        <begin position="163"/>
        <end position="380"/>
    </location>
</feature>
<evidence type="ECO:0000313" key="5">
    <source>
        <dbReference type="EMBL" id="PAV86023.1"/>
    </source>
</evidence>
<comment type="caution">
    <text evidence="5">The sequence shown here is derived from an EMBL/GenBank/DDBJ whole genome shotgun (WGS) entry which is preliminary data.</text>
</comment>
<keyword evidence="2" id="KW-0812">Transmembrane</keyword>
<keyword evidence="2" id="KW-0472">Membrane</keyword>
<feature type="transmembrane region" description="Helical" evidence="2">
    <location>
        <begin position="936"/>
        <end position="957"/>
    </location>
</feature>
<evidence type="ECO:0000256" key="2">
    <source>
        <dbReference type="SAM" id="Phobius"/>
    </source>
</evidence>
<dbReference type="PROSITE" id="PS50219">
    <property type="entry name" value="CNH"/>
    <property type="match status" value="1"/>
</dbReference>
<dbReference type="InterPro" id="IPR001180">
    <property type="entry name" value="CNH_dom"/>
</dbReference>
<dbReference type="InterPro" id="IPR000331">
    <property type="entry name" value="Rap/Ran_GAP_dom"/>
</dbReference>
<feature type="transmembrane region" description="Helical" evidence="2">
    <location>
        <begin position="999"/>
        <end position="1021"/>
    </location>
</feature>
<sequence>MKERRLRSSVRREQYYGSVELVVSVDPRGKIRNVGRFRLEPSSDFHSESHVSTSSSIVVENPQEETRWYWKHFLGNEHQNFSGIDPSTKSPFFLSIMVEEEIDDNRLCRAILWTQKGPRRLCVPVPHGGKPLTAKAILQRFPEMVEYNRQLKEVMSPKIQKELIVLEDQEGSVNCKFGVIFAHGDQVTDAQMLSNEHGNEHFERFLRILGQRIELQHWGSYRGGLDTTTNSTGKESVYTVFAGHEIMFHVSTLLPYSKENEQQIERKRHVGNDIVNIVFESSNDPLHPSFSPTMMKSHFTHVFALITYEESTGLWRLWMYSEESVPAFGPSIPHPNTFSDPVQFREFLLTKLINAEKAAFNARVFVEKRYRTNDTLLKDMYMEYMQDTHKGLNKVTDTVIRHLRSPIRKEAPRETADFCKLGELIKLEKMLSGDVADSPWDKELVLRNIPSFDIVASDSWGASSLLVVTEDQGVVFVSEEKTFTIIEKEAKIQQIAVLEHFGLMIARMEKGKDACLLVFALAELRSVLQNGTVVQRKQCQQHRIPGTKGCHFFSPSDESGLRLNIVACVGKKLLLLRWAFGPLGRISLGADLTNNFTMLTSHSLPEEPTTICVYEKGSYQSVVKVIVLAKSNLYIVNLTEGTEEIVQFDVPKFDKHILRSASDGESDEFVLLHQNNTLLFDEQEGKWRHEKTFWSTSLNDFAFRFPFIIGFGEDLIEIRLAVNGNLLASMYMPSVKLLSSKRDVVFSVERPFSSTFIDRPSRSSMVKKQNHESKRWDVYRFKAGEWNNVATRERENRIGHTPHKQHYLAVPIEAVNRAVPEAFGGHPGQRLHHHRHQLTIEHNYIDHGSGFVWVKVWGLITVLIVLCSMLVFVYAVFLYRNKHSRSSEQDQGFDQAVYKWVRRQSSDSDTPIPYVCAVIGSSLWLRYSIFLRDIKLILLQTYAVVMQTFFISALLFYRKKKYKAISSRCIDFVPLAPVAFTLVMEVHAIIYSIGIDDFYMLFANSIFFCMDGSLLMMFCIFPSEKPNKPKVIEA</sequence>
<dbReference type="GO" id="GO:0051056">
    <property type="term" value="P:regulation of small GTPase mediated signal transduction"/>
    <property type="evidence" value="ECO:0007669"/>
    <property type="project" value="InterPro"/>
</dbReference>
<keyword evidence="1" id="KW-0343">GTPase activation</keyword>
<evidence type="ECO:0000259" key="3">
    <source>
        <dbReference type="PROSITE" id="PS50085"/>
    </source>
</evidence>
<evidence type="ECO:0000256" key="1">
    <source>
        <dbReference type="ARBA" id="ARBA00022468"/>
    </source>
</evidence>